<sequence length="266" mass="28870">MFKFGLFLFVAAVITLNLEQCFSACARAEYEIKGECCPMCAPGNHVYWHCSIDTSTTCVPCPAFTYTDEPNGLDTCFACTACDTANGLRVKKTCTRSSDTVCEPLAGFYCIQRNKDSCKFALEHSRCQPGQYIKQAGTAFTNTECGNCIEGSYSNGSLTICRPHLNCEKEGRKEKTPGTASSDVECEDSAPAAVIVGPVVGVLLIAGLLTVGITIYFILKHKKTQNLEQNSEHRRDNYQVPLQESASNPTSSDSVTPFITSSSLSL</sequence>
<dbReference type="RefSeq" id="XP_073765973.1">
    <property type="nucleotide sequence ID" value="XM_073909872.1"/>
</dbReference>
<dbReference type="Proteomes" id="UP000000437">
    <property type="component" value="Chromosome 8"/>
</dbReference>
<organism evidence="1 2">
    <name type="scientific">Danio rerio</name>
    <name type="common">Zebrafish</name>
    <name type="synonym">Brachydanio rerio</name>
    <dbReference type="NCBI Taxonomy" id="7955"/>
    <lineage>
        <taxon>Eukaryota</taxon>
        <taxon>Metazoa</taxon>
        <taxon>Chordata</taxon>
        <taxon>Craniata</taxon>
        <taxon>Vertebrata</taxon>
        <taxon>Euteleostomi</taxon>
        <taxon>Actinopterygii</taxon>
        <taxon>Neopterygii</taxon>
        <taxon>Teleostei</taxon>
        <taxon>Ostariophysi</taxon>
        <taxon>Cypriniformes</taxon>
        <taxon>Danionidae</taxon>
        <taxon>Danioninae</taxon>
        <taxon>Danio</taxon>
    </lineage>
</organism>
<reference evidence="2" key="1">
    <citation type="submission" date="2025-08" db="UniProtKB">
        <authorList>
            <consortium name="RefSeq"/>
        </authorList>
    </citation>
    <scope>IDENTIFICATION</scope>
    <source>
        <strain evidence="2">Tuebingen</strain>
        <tissue evidence="2">Fibroblasts and whole tissue</tissue>
    </source>
</reference>
<evidence type="ECO:0000313" key="1">
    <source>
        <dbReference type="Proteomes" id="UP000000437"/>
    </source>
</evidence>
<keyword evidence="1" id="KW-1185">Reference proteome</keyword>
<proteinExistence type="predicted"/>
<name>A0AC58G8A5_DANRE</name>
<accession>A0AC58G8A5</accession>
<gene>
    <name evidence="2" type="primary">zgc:153759</name>
</gene>
<protein>
    <submittedName>
        <fullName evidence="2">Uncharacterized protein isoform X1</fullName>
    </submittedName>
</protein>
<evidence type="ECO:0000313" key="2">
    <source>
        <dbReference type="RefSeq" id="XP_073765973.1"/>
    </source>
</evidence>